<evidence type="ECO:0000313" key="1">
    <source>
        <dbReference type="EMBL" id="OZI20506.1"/>
    </source>
</evidence>
<organism evidence="1 2">
    <name type="scientific">Bordetella genomosp. 9</name>
    <dbReference type="NCBI Taxonomy" id="1416803"/>
    <lineage>
        <taxon>Bacteria</taxon>
        <taxon>Pseudomonadati</taxon>
        <taxon>Pseudomonadota</taxon>
        <taxon>Betaproteobacteria</taxon>
        <taxon>Burkholderiales</taxon>
        <taxon>Alcaligenaceae</taxon>
        <taxon>Bordetella</taxon>
    </lineage>
</organism>
<dbReference type="OrthoDB" id="7008875at2"/>
<dbReference type="Pfam" id="PF24175">
    <property type="entry name" value="SU10_adaptor"/>
    <property type="match status" value="1"/>
</dbReference>
<proteinExistence type="predicted"/>
<dbReference type="InterPro" id="IPR056209">
    <property type="entry name" value="SU10_adaptor"/>
</dbReference>
<keyword evidence="2" id="KW-1185">Reference proteome</keyword>
<dbReference type="AlphaFoldDB" id="A0A261R648"/>
<reference evidence="1" key="1">
    <citation type="submission" date="2017-05" db="EMBL/GenBank/DDBJ databases">
        <title>Complete and WGS of Bordetella genogroups.</title>
        <authorList>
            <person name="Spilker T."/>
            <person name="Lipuma J."/>
        </authorList>
    </citation>
    <scope>NUCLEOTIDE SEQUENCE</scope>
    <source>
        <strain evidence="1">AU21707</strain>
    </source>
</reference>
<comment type="caution">
    <text evidence="1">The sequence shown here is derived from an EMBL/GenBank/DDBJ whole genome shotgun (WGS) entry which is preliminary data.</text>
</comment>
<dbReference type="RefSeq" id="WP_094849099.1">
    <property type="nucleotide sequence ID" value="NZ_NEVJ01000003.1"/>
</dbReference>
<accession>A0A261R648</accession>
<sequence length="193" mass="21350">MSFESYTALTTSIAGWIKRKDQQARIPDFIALFEARMNRVLRTTNQRKYAALNVYGGSVVLPDDFLEPIAIDDGTKGLDFMTTLQFGPSQVENGFYAIEAGSLLVSGDTGLVNLRYYARIPSLTADMPSNWVLANHPDAYLFGALTEAEPYLLNDARMQMWKDRGDTAIQGIQLADDQARFAGGTLAIGRARQ</sequence>
<protein>
    <submittedName>
        <fullName evidence="1">Uncharacterized protein</fullName>
    </submittedName>
</protein>
<name>A0A261R648_9BORD</name>
<gene>
    <name evidence="1" type="ORF">CAL26_23720</name>
</gene>
<dbReference type="EMBL" id="NEVJ01000003">
    <property type="protein sequence ID" value="OZI20506.1"/>
    <property type="molecule type" value="Genomic_DNA"/>
</dbReference>
<evidence type="ECO:0000313" key="2">
    <source>
        <dbReference type="Proteomes" id="UP000216857"/>
    </source>
</evidence>
<dbReference type="Proteomes" id="UP000216857">
    <property type="component" value="Unassembled WGS sequence"/>
</dbReference>